<sequence>MDITGVGNLSYLYNYGISDSDTRHVTGKENGIGSVDENGKQKECQTCKNRKYVDGSDEANVSFKSAAHVSKKDLKVTDGIKAREDHVDMQV</sequence>
<organism evidence="1 3">
    <name type="scientific">Roseburia faecis</name>
    <dbReference type="NCBI Taxonomy" id="301302"/>
    <lineage>
        <taxon>Bacteria</taxon>
        <taxon>Bacillati</taxon>
        <taxon>Bacillota</taxon>
        <taxon>Clostridia</taxon>
        <taxon>Lachnospirales</taxon>
        <taxon>Lachnospiraceae</taxon>
        <taxon>Roseburia</taxon>
    </lineage>
</organism>
<gene>
    <name evidence="1" type="ORF">ERS852420_01358</name>
    <name evidence="2" type="ORF">GMD30_07015</name>
</gene>
<reference evidence="1 3" key="1">
    <citation type="submission" date="2015-09" db="EMBL/GenBank/DDBJ databases">
        <authorList>
            <consortium name="Pathogen Informatics"/>
        </authorList>
    </citation>
    <scope>NUCLEOTIDE SEQUENCE [LARGE SCALE GENOMIC DNA]</scope>
    <source>
        <strain evidence="1 3">2789STDY5608863</strain>
    </source>
</reference>
<evidence type="ECO:0000313" key="2">
    <source>
        <dbReference type="EMBL" id="MTR81473.1"/>
    </source>
</evidence>
<dbReference type="RefSeq" id="WP_055262165.1">
    <property type="nucleotide sequence ID" value="NZ_CYXV01000004.1"/>
</dbReference>
<reference evidence="2 4" key="2">
    <citation type="journal article" date="2019" name="Nat. Med.">
        <title>A library of human gut bacterial isolates paired with longitudinal multiomics data enables mechanistic microbiome research.</title>
        <authorList>
            <person name="Poyet M."/>
            <person name="Groussin M."/>
            <person name="Gibbons S.M."/>
            <person name="Avila-Pacheco J."/>
            <person name="Jiang X."/>
            <person name="Kearney S.M."/>
            <person name="Perrotta A.R."/>
            <person name="Berdy B."/>
            <person name="Zhao S."/>
            <person name="Lieberman T.D."/>
            <person name="Swanson P.K."/>
            <person name="Smith M."/>
            <person name="Roesemann S."/>
            <person name="Alexander J.E."/>
            <person name="Rich S.A."/>
            <person name="Livny J."/>
            <person name="Vlamakis H."/>
            <person name="Clish C."/>
            <person name="Bullock K."/>
            <person name="Deik A."/>
            <person name="Scott J."/>
            <person name="Pierce K.A."/>
            <person name="Xavier R.J."/>
            <person name="Alm E.J."/>
        </authorList>
    </citation>
    <scope>NUCLEOTIDE SEQUENCE [LARGE SCALE GENOMIC DNA]</scope>
    <source>
        <strain evidence="2 4">BIOML-A1</strain>
    </source>
</reference>
<accession>A0A173SIT0</accession>
<dbReference type="EMBL" id="CYXV01000004">
    <property type="protein sequence ID" value="CUM89108.1"/>
    <property type="molecule type" value="Genomic_DNA"/>
</dbReference>
<evidence type="ECO:0000313" key="1">
    <source>
        <dbReference type="EMBL" id="CUM89108.1"/>
    </source>
</evidence>
<dbReference type="AlphaFoldDB" id="A0A173SIT0"/>
<dbReference type="Proteomes" id="UP000095495">
    <property type="component" value="Unassembled WGS sequence"/>
</dbReference>
<name>A0A173SIT0_9FIRM</name>
<protein>
    <submittedName>
        <fullName evidence="1">Uncharacterized protein</fullName>
    </submittedName>
</protein>
<dbReference type="EMBL" id="WNAL01000011">
    <property type="protein sequence ID" value="MTR81473.1"/>
    <property type="molecule type" value="Genomic_DNA"/>
</dbReference>
<dbReference type="Proteomes" id="UP000446657">
    <property type="component" value="Unassembled WGS sequence"/>
</dbReference>
<evidence type="ECO:0000313" key="3">
    <source>
        <dbReference type="Proteomes" id="UP000095495"/>
    </source>
</evidence>
<evidence type="ECO:0000313" key="4">
    <source>
        <dbReference type="Proteomes" id="UP000446657"/>
    </source>
</evidence>
<proteinExistence type="predicted"/>
<dbReference type="GeneID" id="99747034"/>